<evidence type="ECO:0000313" key="4">
    <source>
        <dbReference type="EMBL" id="XBY66630.1"/>
    </source>
</evidence>
<feature type="chain" id="PRO_5043772986" evidence="3">
    <location>
        <begin position="23"/>
        <end position="216"/>
    </location>
</feature>
<name>A0AAU7Y8K7_9PSED</name>
<protein>
    <submittedName>
        <fullName evidence="4">Sel1 repeat family protein</fullName>
    </submittedName>
</protein>
<dbReference type="PANTHER" id="PTHR13891">
    <property type="entry name" value="CYTOCHROME C OXIDASE ASSEMBLY FACTOR 7"/>
    <property type="match status" value="1"/>
</dbReference>
<gene>
    <name evidence="4" type="ORF">ABS648_12960</name>
</gene>
<dbReference type="EMBL" id="CP158373">
    <property type="protein sequence ID" value="XBY66630.1"/>
    <property type="molecule type" value="Genomic_DNA"/>
</dbReference>
<dbReference type="AlphaFoldDB" id="A0AAU7Y8K7"/>
<dbReference type="RefSeq" id="WP_021220010.1">
    <property type="nucleotide sequence ID" value="NZ_CP158373.1"/>
</dbReference>
<dbReference type="InterPro" id="IPR040239">
    <property type="entry name" value="HcpB-like"/>
</dbReference>
<reference evidence="4" key="1">
    <citation type="submission" date="2023-08" db="EMBL/GenBank/DDBJ databases">
        <title>Increased levels of nutrients transform a symbiont into a lethal pathobiont.</title>
        <authorList>
            <person name="Lachnit T."/>
            <person name="Ulrich L."/>
            <person name="Willmer F.M."/>
            <person name="Hasenbein T."/>
            <person name="Steiner L.X."/>
            <person name="Wolters M."/>
            <person name="Herbst E.M."/>
            <person name="Deines P."/>
        </authorList>
    </citation>
    <scope>NUCLEOTIDE SEQUENCE</scope>
    <source>
        <strain evidence="4">T3</strain>
    </source>
</reference>
<organism evidence="4">
    <name type="scientific">Pseudomonas solani</name>
    <dbReference type="NCBI Taxonomy" id="2731552"/>
    <lineage>
        <taxon>Bacteria</taxon>
        <taxon>Pseudomonadati</taxon>
        <taxon>Pseudomonadota</taxon>
        <taxon>Gammaproteobacteria</taxon>
        <taxon>Pseudomonadales</taxon>
        <taxon>Pseudomonadaceae</taxon>
        <taxon>Pseudomonas</taxon>
    </lineage>
</organism>
<dbReference type="SMART" id="SM00671">
    <property type="entry name" value="SEL1"/>
    <property type="match status" value="1"/>
</dbReference>
<evidence type="ECO:0000256" key="3">
    <source>
        <dbReference type="SAM" id="SignalP"/>
    </source>
</evidence>
<dbReference type="InterPro" id="IPR006597">
    <property type="entry name" value="Sel1-like"/>
</dbReference>
<keyword evidence="3" id="KW-0732">Signal</keyword>
<evidence type="ECO:0000256" key="2">
    <source>
        <dbReference type="ARBA" id="ARBA00022737"/>
    </source>
</evidence>
<accession>A0AAU7Y8K7</accession>
<dbReference type="SUPFAM" id="SSF81901">
    <property type="entry name" value="HCP-like"/>
    <property type="match status" value="1"/>
</dbReference>
<dbReference type="PANTHER" id="PTHR13891:SF1">
    <property type="entry name" value="CYTOCHROME C OXIDASE ASSEMBLY FACTOR 7"/>
    <property type="match status" value="1"/>
</dbReference>
<dbReference type="InterPro" id="IPR011990">
    <property type="entry name" value="TPR-like_helical_dom_sf"/>
</dbReference>
<dbReference type="Gene3D" id="1.25.40.10">
    <property type="entry name" value="Tetratricopeptide repeat domain"/>
    <property type="match status" value="1"/>
</dbReference>
<proteinExistence type="inferred from homology"/>
<sequence length="216" mass="23240">MVIRTLMLLAAVSLSLLQTAVAEEDAQIVERIDAQVRANAQWTQEAEQCPADLMPARRALEINAYDCNTADQLDGCLTLCTAGDAYSCLRTAVTLQQLGGDPAGFEPLYQRACKLGAASGCTNHAAGLYRADMQNERVQACAARSFTRACDQDDPWACTMLGMYLARGIGVKKDLPKALEVLKKSCKHGEEDPACSNALQLGASIRKTLDKAKPAD</sequence>
<keyword evidence="2" id="KW-0677">Repeat</keyword>
<comment type="similarity">
    <text evidence="1">Belongs to the hcp beta-lactamase family.</text>
</comment>
<feature type="signal peptide" evidence="3">
    <location>
        <begin position="1"/>
        <end position="22"/>
    </location>
</feature>
<evidence type="ECO:0000256" key="1">
    <source>
        <dbReference type="ARBA" id="ARBA00008486"/>
    </source>
</evidence>